<evidence type="ECO:0000313" key="2">
    <source>
        <dbReference type="EMBL" id="SDS29172.1"/>
    </source>
</evidence>
<feature type="compositionally biased region" description="Basic residues" evidence="1">
    <location>
        <begin position="176"/>
        <end position="190"/>
    </location>
</feature>
<reference evidence="2 3" key="1">
    <citation type="submission" date="2016-10" db="EMBL/GenBank/DDBJ databases">
        <authorList>
            <person name="de Groot N.N."/>
        </authorList>
    </citation>
    <scope>NUCLEOTIDE SEQUENCE [LARGE SCALE GENOMIC DNA]</scope>
    <source>
        <strain evidence="2 3">DSM 22126</strain>
    </source>
</reference>
<organism evidence="2 3">
    <name type="scientific">Paraoerskovia marina</name>
    <dbReference type="NCBI Taxonomy" id="545619"/>
    <lineage>
        <taxon>Bacteria</taxon>
        <taxon>Bacillati</taxon>
        <taxon>Actinomycetota</taxon>
        <taxon>Actinomycetes</taxon>
        <taxon>Micrococcales</taxon>
        <taxon>Cellulomonadaceae</taxon>
        <taxon>Paraoerskovia</taxon>
    </lineage>
</organism>
<accession>A0A1H1R0J7</accession>
<dbReference type="AlphaFoldDB" id="A0A1H1R0J7"/>
<feature type="region of interest" description="Disordered" evidence="1">
    <location>
        <begin position="168"/>
        <end position="190"/>
    </location>
</feature>
<proteinExistence type="predicted"/>
<name>A0A1H1R0J7_9CELL</name>
<dbReference type="Proteomes" id="UP000185663">
    <property type="component" value="Chromosome I"/>
</dbReference>
<keyword evidence="3" id="KW-1185">Reference proteome</keyword>
<protein>
    <submittedName>
        <fullName evidence="2">DoxX protein</fullName>
    </submittedName>
</protein>
<evidence type="ECO:0000313" key="3">
    <source>
        <dbReference type="Proteomes" id="UP000185663"/>
    </source>
</evidence>
<evidence type="ECO:0000256" key="1">
    <source>
        <dbReference type="SAM" id="MobiDB-lite"/>
    </source>
</evidence>
<gene>
    <name evidence="2" type="ORF">SAMN04489860_1225</name>
</gene>
<dbReference type="STRING" id="545619.SAMN04489860_1225"/>
<dbReference type="eggNOG" id="COG2259">
    <property type="taxonomic scope" value="Bacteria"/>
</dbReference>
<dbReference type="EMBL" id="LT629776">
    <property type="protein sequence ID" value="SDS29172.1"/>
    <property type="molecule type" value="Genomic_DNA"/>
</dbReference>
<dbReference type="RefSeq" id="WP_083371954.1">
    <property type="nucleotide sequence ID" value="NZ_LT629776.1"/>
</dbReference>
<sequence length="190" mass="19877">MILRRIARPMLASWFVYNGVHAVTRPQEHLAAARAGTDLVGSRVATDTELTDKQLTLVVRAHGAAVALAGTTLALGVVPRTSALALAALNLPLAVVNEPLSNGPRPRSERTPEFVRAVGAIGAALIAGADYEGRPGVQWRIAQARKDLSTSAELAGKDAQMAVHAATDSVKDSGRRAARRAKKAVHATGV</sequence>